<dbReference type="FunFam" id="3.40.1210.10:FF:000001">
    <property type="entry name" value="5'/3'-nucleotidase SurE"/>
    <property type="match status" value="1"/>
</dbReference>
<name>A0A401IL93_APHSA</name>
<dbReference type="PANTHER" id="PTHR30457:SF12">
    <property type="entry name" value="5'_3'-NUCLEOTIDASE SURE"/>
    <property type="match status" value="1"/>
</dbReference>
<comment type="cofactor">
    <cofactor evidence="9">
        <name>a divalent metal cation</name>
        <dbReference type="ChEBI" id="CHEBI:60240"/>
    </cofactor>
    <text evidence="9">Binds 1 divalent metal cation per subunit.</text>
</comment>
<dbReference type="NCBIfam" id="NF001490">
    <property type="entry name" value="PRK00346.1-4"/>
    <property type="match status" value="1"/>
</dbReference>
<comment type="subcellular location">
    <subcellularLocation>
        <location evidence="3 9">Cytoplasm</location>
    </subcellularLocation>
</comment>
<dbReference type="Proteomes" id="UP000287247">
    <property type="component" value="Unassembled WGS sequence"/>
</dbReference>
<dbReference type="PANTHER" id="PTHR30457">
    <property type="entry name" value="5'-NUCLEOTIDASE SURE"/>
    <property type="match status" value="1"/>
</dbReference>
<dbReference type="GO" id="GO:0005737">
    <property type="term" value="C:cytoplasm"/>
    <property type="evidence" value="ECO:0007669"/>
    <property type="project" value="UniProtKB-SubCell"/>
</dbReference>
<comment type="function">
    <text evidence="9">Nucleotidase that shows phosphatase activity on nucleoside 5'-monophosphates.</text>
</comment>
<dbReference type="InterPro" id="IPR036523">
    <property type="entry name" value="SurE-like_sf"/>
</dbReference>
<keyword evidence="6 9" id="KW-0479">Metal-binding</keyword>
<dbReference type="EC" id="3.1.3.5" evidence="9"/>
<evidence type="ECO:0000256" key="6">
    <source>
        <dbReference type="ARBA" id="ARBA00022723"/>
    </source>
</evidence>
<feature type="binding site" evidence="9">
    <location>
        <position position="104"/>
    </location>
    <ligand>
        <name>a divalent metal cation</name>
        <dbReference type="ChEBI" id="CHEBI:60240"/>
    </ligand>
</feature>
<evidence type="ECO:0000256" key="8">
    <source>
        <dbReference type="ARBA" id="ARBA00022801"/>
    </source>
</evidence>
<keyword evidence="12" id="KW-1185">Reference proteome</keyword>
<dbReference type="AlphaFoldDB" id="A0A401IL93"/>
<dbReference type="InterPro" id="IPR002828">
    <property type="entry name" value="SurE-like_Pase/nucleotidase"/>
</dbReference>
<dbReference type="OrthoDB" id="9780815at2"/>
<keyword evidence="5 9" id="KW-0963">Cytoplasm</keyword>
<keyword evidence="7 9" id="KW-0547">Nucleotide-binding</keyword>
<dbReference type="GO" id="GO:0046872">
    <property type="term" value="F:metal ion binding"/>
    <property type="evidence" value="ECO:0007669"/>
    <property type="project" value="UniProtKB-UniRule"/>
</dbReference>
<keyword evidence="8 9" id="KW-0378">Hydrolase</keyword>
<dbReference type="HAMAP" id="MF_00060">
    <property type="entry name" value="SurE"/>
    <property type="match status" value="1"/>
</dbReference>
<comment type="similarity">
    <text evidence="4 9">Belongs to the SurE nucleotidase family.</text>
</comment>
<evidence type="ECO:0000256" key="5">
    <source>
        <dbReference type="ARBA" id="ARBA00022490"/>
    </source>
</evidence>
<dbReference type="InterPro" id="IPR030048">
    <property type="entry name" value="SurE"/>
</dbReference>
<evidence type="ECO:0000256" key="3">
    <source>
        <dbReference type="ARBA" id="ARBA00004496"/>
    </source>
</evidence>
<evidence type="ECO:0000256" key="1">
    <source>
        <dbReference type="ARBA" id="ARBA00000815"/>
    </source>
</evidence>
<dbReference type="RefSeq" id="WP_124975994.1">
    <property type="nucleotide sequence ID" value="NZ_BDQK01000014.1"/>
</dbReference>
<dbReference type="Pfam" id="PF01975">
    <property type="entry name" value="SurE"/>
    <property type="match status" value="1"/>
</dbReference>
<feature type="binding site" evidence="9">
    <location>
        <position position="15"/>
    </location>
    <ligand>
        <name>a divalent metal cation</name>
        <dbReference type="ChEBI" id="CHEBI:60240"/>
    </ligand>
</feature>
<dbReference type="GO" id="GO:0008254">
    <property type="term" value="F:3'-nucleotidase activity"/>
    <property type="evidence" value="ECO:0007669"/>
    <property type="project" value="TreeGrafter"/>
</dbReference>
<evidence type="ECO:0000256" key="2">
    <source>
        <dbReference type="ARBA" id="ARBA00001946"/>
    </source>
</evidence>
<organism evidence="11 12">
    <name type="scientific">Aphanothece sacrum FPU1</name>
    <dbReference type="NCBI Taxonomy" id="1920663"/>
    <lineage>
        <taxon>Bacteria</taxon>
        <taxon>Bacillati</taxon>
        <taxon>Cyanobacteriota</taxon>
        <taxon>Cyanophyceae</taxon>
        <taxon>Oscillatoriophycideae</taxon>
        <taxon>Chroococcales</taxon>
        <taxon>Aphanothecaceae</taxon>
        <taxon>Aphanothece</taxon>
    </lineage>
</organism>
<comment type="caution">
    <text evidence="11">The sequence shown here is derived from an EMBL/GenBank/DDBJ whole genome shotgun (WGS) entry which is preliminary data.</text>
</comment>
<dbReference type="GO" id="GO:0000166">
    <property type="term" value="F:nucleotide binding"/>
    <property type="evidence" value="ECO:0007669"/>
    <property type="project" value="UniProtKB-KW"/>
</dbReference>
<evidence type="ECO:0000256" key="9">
    <source>
        <dbReference type="HAMAP-Rule" id="MF_00060"/>
    </source>
</evidence>
<dbReference type="Gene3D" id="3.40.1210.10">
    <property type="entry name" value="Survival protein SurE-like phosphatase/nucleotidase"/>
    <property type="match status" value="1"/>
</dbReference>
<dbReference type="GO" id="GO:0008253">
    <property type="term" value="F:5'-nucleotidase activity"/>
    <property type="evidence" value="ECO:0007669"/>
    <property type="project" value="UniProtKB-UniRule"/>
</dbReference>
<comment type="catalytic activity">
    <reaction evidence="1 9">
        <text>a ribonucleoside 5'-phosphate + H2O = a ribonucleoside + phosphate</text>
        <dbReference type="Rhea" id="RHEA:12484"/>
        <dbReference type="ChEBI" id="CHEBI:15377"/>
        <dbReference type="ChEBI" id="CHEBI:18254"/>
        <dbReference type="ChEBI" id="CHEBI:43474"/>
        <dbReference type="ChEBI" id="CHEBI:58043"/>
        <dbReference type="EC" id="3.1.3.5"/>
    </reaction>
</comment>
<reference evidence="12" key="1">
    <citation type="submission" date="2017-05" db="EMBL/GenBank/DDBJ databases">
        <title>Physiological properties and genetic analysis related to exopolysaccharide production of fresh-water unicellular cyanobacterium Aphanothece sacrum, Suizenji Nori, that has been cultured as a food source in Japan.</title>
        <authorList>
            <person name="Kanesaki Y."/>
            <person name="Yoshikawa S."/>
            <person name="Ohki K."/>
        </authorList>
    </citation>
    <scope>NUCLEOTIDE SEQUENCE [LARGE SCALE GENOMIC DNA]</scope>
    <source>
        <strain evidence="12">FPU1</strain>
    </source>
</reference>
<dbReference type="NCBIfam" id="NF001492">
    <property type="entry name" value="PRK00346.2-2"/>
    <property type="match status" value="1"/>
</dbReference>
<evidence type="ECO:0000259" key="10">
    <source>
        <dbReference type="Pfam" id="PF01975"/>
    </source>
</evidence>
<evidence type="ECO:0000313" key="12">
    <source>
        <dbReference type="Proteomes" id="UP000287247"/>
    </source>
</evidence>
<dbReference type="EMBL" id="BDQK01000014">
    <property type="protein sequence ID" value="GBF82024.1"/>
    <property type="molecule type" value="Genomic_DNA"/>
</dbReference>
<accession>A0A401IL93</accession>
<protein>
    <recommendedName>
        <fullName evidence="9">5'-nucleotidase SurE</fullName>
        <ecNumber evidence="9">3.1.3.5</ecNumber>
    </recommendedName>
    <alternativeName>
        <fullName evidence="9">Nucleoside 5'-monophosphate phosphohydrolase</fullName>
    </alternativeName>
</protein>
<gene>
    <name evidence="9" type="primary">surE</name>
    <name evidence="11" type="ORF">AsFPU1_3447</name>
</gene>
<sequence>MTSSQVPTLLISNDDGIFSLGVRTLANTLAEAGYDVTVVCPDRERSATGHGLTIHRPIRAEIFEGLFHPQVKAWSCSGTPSDCVKFALSAVLDTPPDFVVSGINHGSNLGTDVLYSGTVSAAMEGAIEGITSIALSLASFSSHEFQTAANFAQTLIAQLVSHPLAKITLLNVNVPPVQPEAIAGVMLTRQGLRRYVETFQKRIDPRGKTYYWLAGEVVQEIEQPDHIYLSSDILTDVQAIQQNYITITPLQYNLTDVASFGDLQQTNWLANYLSEFPSVSDDNL</sequence>
<dbReference type="SUPFAM" id="SSF64167">
    <property type="entry name" value="SurE-like"/>
    <property type="match status" value="1"/>
</dbReference>
<feature type="domain" description="Survival protein SurE-like phosphatase/nucleotidase" evidence="10">
    <location>
        <begin position="10"/>
        <end position="196"/>
    </location>
</feature>
<evidence type="ECO:0000256" key="4">
    <source>
        <dbReference type="ARBA" id="ARBA00011062"/>
    </source>
</evidence>
<dbReference type="GO" id="GO:0004309">
    <property type="term" value="F:exopolyphosphatase activity"/>
    <property type="evidence" value="ECO:0007669"/>
    <property type="project" value="TreeGrafter"/>
</dbReference>
<proteinExistence type="inferred from homology"/>
<feature type="binding site" evidence="9">
    <location>
        <position position="46"/>
    </location>
    <ligand>
        <name>a divalent metal cation</name>
        <dbReference type="ChEBI" id="CHEBI:60240"/>
    </ligand>
</feature>
<comment type="cofactor">
    <cofactor evidence="2">
        <name>Mg(2+)</name>
        <dbReference type="ChEBI" id="CHEBI:18420"/>
    </cofactor>
</comment>
<evidence type="ECO:0000256" key="7">
    <source>
        <dbReference type="ARBA" id="ARBA00022741"/>
    </source>
</evidence>
<dbReference type="NCBIfam" id="TIGR00087">
    <property type="entry name" value="surE"/>
    <property type="match status" value="1"/>
</dbReference>
<evidence type="ECO:0000313" key="11">
    <source>
        <dbReference type="EMBL" id="GBF82024.1"/>
    </source>
</evidence>
<feature type="binding site" evidence="9">
    <location>
        <position position="14"/>
    </location>
    <ligand>
        <name>a divalent metal cation</name>
        <dbReference type="ChEBI" id="CHEBI:60240"/>
    </ligand>
</feature>